<evidence type="ECO:0000256" key="5">
    <source>
        <dbReference type="PROSITE-ProRule" id="PRU00283"/>
    </source>
</evidence>
<comment type="similarity">
    <text evidence="5">Belongs to the TRAFAC class myosin-kinesin ATPase superfamily. Kinesin family.</text>
</comment>
<evidence type="ECO:0000256" key="2">
    <source>
        <dbReference type="ARBA" id="ARBA00022741"/>
    </source>
</evidence>
<evidence type="ECO:0000259" key="7">
    <source>
        <dbReference type="PROSITE" id="PS50067"/>
    </source>
</evidence>
<evidence type="ECO:0000256" key="3">
    <source>
        <dbReference type="ARBA" id="ARBA00022840"/>
    </source>
</evidence>
<comment type="caution">
    <text evidence="8">The sequence shown here is derived from an EMBL/GenBank/DDBJ whole genome shotgun (WGS) entry which is preliminary data.</text>
</comment>
<proteinExistence type="inferred from homology"/>
<dbReference type="GO" id="GO:0005856">
    <property type="term" value="C:cytoskeleton"/>
    <property type="evidence" value="ECO:0007669"/>
    <property type="project" value="UniProtKB-SubCell"/>
</dbReference>
<dbReference type="PANTHER" id="PTHR21608">
    <property type="entry name" value="KINESIN-LIKE PROTEIN CG14535"/>
    <property type="match status" value="1"/>
</dbReference>
<dbReference type="Pfam" id="PF00225">
    <property type="entry name" value="Kinesin"/>
    <property type="match status" value="1"/>
</dbReference>
<feature type="region of interest" description="Disordered" evidence="6">
    <location>
        <begin position="73"/>
        <end position="92"/>
    </location>
</feature>
<dbReference type="InterPro" id="IPR027417">
    <property type="entry name" value="P-loop_NTPase"/>
</dbReference>
<evidence type="ECO:0000313" key="8">
    <source>
        <dbReference type="EMBL" id="KAK7490176.1"/>
    </source>
</evidence>
<keyword evidence="3" id="KW-0067">ATP-binding</keyword>
<dbReference type="PANTHER" id="PTHR21608:SF7">
    <property type="entry name" value="KINESIN-LIKE PROTEIN CG14535"/>
    <property type="match status" value="1"/>
</dbReference>
<feature type="non-terminal residue" evidence="8">
    <location>
        <position position="1"/>
    </location>
</feature>
<dbReference type="PROSITE" id="PS50067">
    <property type="entry name" value="KINESIN_MOTOR_2"/>
    <property type="match status" value="1"/>
</dbReference>
<dbReference type="EMBL" id="JACVVK020000129">
    <property type="protein sequence ID" value="KAK7490176.1"/>
    <property type="molecule type" value="Genomic_DNA"/>
</dbReference>
<dbReference type="Gene3D" id="3.40.850.10">
    <property type="entry name" value="Kinesin motor domain"/>
    <property type="match status" value="1"/>
</dbReference>
<dbReference type="Proteomes" id="UP001519460">
    <property type="component" value="Unassembled WGS sequence"/>
</dbReference>
<gene>
    <name evidence="8" type="ORF">BaRGS_00018521</name>
</gene>
<reference evidence="8 9" key="1">
    <citation type="journal article" date="2023" name="Sci. Data">
        <title>Genome assembly of the Korean intertidal mud-creeper Batillaria attramentaria.</title>
        <authorList>
            <person name="Patra A.K."/>
            <person name="Ho P.T."/>
            <person name="Jun S."/>
            <person name="Lee S.J."/>
            <person name="Kim Y."/>
            <person name="Won Y.J."/>
        </authorList>
    </citation>
    <scope>NUCLEOTIDE SEQUENCE [LARGE SCALE GENOMIC DNA]</scope>
    <source>
        <strain evidence="8">Wonlab-2016</strain>
    </source>
</reference>
<feature type="domain" description="Kinesin motor" evidence="7">
    <location>
        <begin position="311"/>
        <end position="422"/>
    </location>
</feature>
<dbReference type="InterPro" id="IPR036961">
    <property type="entry name" value="Kinesin_motor_dom_sf"/>
</dbReference>
<comment type="subcellular location">
    <subcellularLocation>
        <location evidence="1">Cytoplasm</location>
        <location evidence="1">Cytoskeleton</location>
    </subcellularLocation>
</comment>
<protein>
    <recommendedName>
        <fullName evidence="7">Kinesin motor domain-containing protein</fullName>
    </recommendedName>
</protein>
<dbReference type="GO" id="GO:0005524">
    <property type="term" value="F:ATP binding"/>
    <property type="evidence" value="ECO:0007669"/>
    <property type="project" value="UniProtKB-KW"/>
</dbReference>
<keyword evidence="2" id="KW-0547">Nucleotide-binding</keyword>
<dbReference type="AlphaFoldDB" id="A0ABD0KT07"/>
<keyword evidence="4" id="KW-0206">Cytoskeleton</keyword>
<dbReference type="InterPro" id="IPR001752">
    <property type="entry name" value="Kinesin_motor_dom"/>
</dbReference>
<keyword evidence="4" id="KW-0963">Cytoplasm</keyword>
<evidence type="ECO:0000313" key="9">
    <source>
        <dbReference type="Proteomes" id="UP001519460"/>
    </source>
</evidence>
<evidence type="ECO:0000256" key="1">
    <source>
        <dbReference type="ARBA" id="ARBA00004245"/>
    </source>
</evidence>
<keyword evidence="9" id="KW-1185">Reference proteome</keyword>
<sequence length="422" mass="46808">VEDYFVIARVSGWRCGLNQDAKGSSFDGFRFLQILDSLFSYFVFEVSCAEDKKDEDELSLVLEMRESRLMERGGCQADGGNRQSPPSGDRQANLHSVLSTLSSRAPACHDCHNTVTPSLRDDPQDKHFLPGREHSDTCLPLLPRSFCHLCLSQYQDFVVVPMAHRRLRSRRCRIFFGVTPVLVLRMFQEAMSDFVFVAMESLSAEWHSQQNMDVADPDRVSGRQLYLPDQNIPPPALFCFGFGSESPLSEASGLGSQRTKLRRHLACCRTPVLRLLLSLGCPEATPVVLSAPDGVRCAVLSRRRFVVTELSAGKTHTMLGTDQSGLTLGVMPCAIAWLFKLINEQKDKTGARFSVRVSAVEVTGKNEVLRDLLADIAQAGFTKHNHPVRVYNLPSDSVEIGGFSSIEFLPVAEDSFTASSFP</sequence>
<comment type="caution">
    <text evidence="5">Lacks conserved residue(s) required for the propagation of feature annotation.</text>
</comment>
<name>A0ABD0KT07_9CAEN</name>
<accession>A0ABD0KT07</accession>
<dbReference type="InterPro" id="IPR027640">
    <property type="entry name" value="Kinesin-like_fam"/>
</dbReference>
<evidence type="ECO:0000256" key="4">
    <source>
        <dbReference type="ARBA" id="ARBA00023212"/>
    </source>
</evidence>
<evidence type="ECO:0000256" key="6">
    <source>
        <dbReference type="SAM" id="MobiDB-lite"/>
    </source>
</evidence>
<organism evidence="8 9">
    <name type="scientific">Batillaria attramentaria</name>
    <dbReference type="NCBI Taxonomy" id="370345"/>
    <lineage>
        <taxon>Eukaryota</taxon>
        <taxon>Metazoa</taxon>
        <taxon>Spiralia</taxon>
        <taxon>Lophotrochozoa</taxon>
        <taxon>Mollusca</taxon>
        <taxon>Gastropoda</taxon>
        <taxon>Caenogastropoda</taxon>
        <taxon>Sorbeoconcha</taxon>
        <taxon>Cerithioidea</taxon>
        <taxon>Batillariidae</taxon>
        <taxon>Batillaria</taxon>
    </lineage>
</organism>
<dbReference type="SUPFAM" id="SSF52540">
    <property type="entry name" value="P-loop containing nucleoside triphosphate hydrolases"/>
    <property type="match status" value="1"/>
</dbReference>